<feature type="domain" description="NADP-dependent oxidoreductase" evidence="6">
    <location>
        <begin position="18"/>
        <end position="276"/>
    </location>
</feature>
<keyword evidence="8" id="KW-1185">Reference proteome</keyword>
<dbReference type="PIRSF" id="PIRSF000097">
    <property type="entry name" value="AKR"/>
    <property type="match status" value="1"/>
</dbReference>
<evidence type="ECO:0000256" key="1">
    <source>
        <dbReference type="ARBA" id="ARBA00007905"/>
    </source>
</evidence>
<sequence length="302" mass="33966">MSNSSVLTLNTGKSIPALGFGTWQSKPSEVYDAVLTALKTGYRHIDAAFVYGNEKEVGKAIKDSGIPREDLFITTKLWNTFHRPEDVSKALQKSLDNLDLHYVDLYLMHWPIAFQPGEELSPKDKDGKILFDDVDFTETYAAMEKLDKSKVHAIGVSNFNISKLKKLAQTQTIVPAANQVELHPLLPQDDLIKYCKDHEILITAYSPLGSTNSPLFKDETVVKIAEKYNVSPAQILISWGLKRGYSVIPKSVTASRIESNFQTVDLKNDDFENLNNVVKAEKTTRLVDPFNFWGVDVFDEHN</sequence>
<feature type="site" description="Lowers pKa of active site Tyr" evidence="5">
    <location>
        <position position="76"/>
    </location>
</feature>
<dbReference type="SUPFAM" id="SSF51430">
    <property type="entry name" value="NAD(P)-linked oxidoreductase"/>
    <property type="match status" value="1"/>
</dbReference>
<evidence type="ECO:0000259" key="6">
    <source>
        <dbReference type="Pfam" id="PF00248"/>
    </source>
</evidence>
<dbReference type="AlphaFoldDB" id="A0A0B7NJ23"/>
<accession>A0A0B7NJ23</accession>
<dbReference type="InterPro" id="IPR023210">
    <property type="entry name" value="NADP_OxRdtase_dom"/>
</dbReference>
<dbReference type="PANTHER" id="PTHR11732">
    <property type="entry name" value="ALDO/KETO REDUCTASE"/>
    <property type="match status" value="1"/>
</dbReference>
<dbReference type="InterPro" id="IPR036812">
    <property type="entry name" value="NAD(P)_OxRdtase_dom_sf"/>
</dbReference>
<evidence type="ECO:0000256" key="4">
    <source>
        <dbReference type="PIRSR" id="PIRSR000097-2"/>
    </source>
</evidence>
<evidence type="ECO:0000256" key="5">
    <source>
        <dbReference type="PIRSR" id="PIRSR000097-3"/>
    </source>
</evidence>
<dbReference type="FunFam" id="3.20.20.100:FF:000007">
    <property type="entry name" value="NAD(P)H-dependent D-xylose reductase xyl1"/>
    <property type="match status" value="1"/>
</dbReference>
<proteinExistence type="inferred from homology"/>
<dbReference type="EMBL" id="LN733663">
    <property type="protein sequence ID" value="CEP17417.1"/>
    <property type="molecule type" value="Genomic_DNA"/>
</dbReference>
<evidence type="ECO:0000313" key="8">
    <source>
        <dbReference type="Proteomes" id="UP000054107"/>
    </source>
</evidence>
<feature type="binding site" evidence="4">
    <location>
        <position position="109"/>
    </location>
    <ligand>
        <name>substrate</name>
    </ligand>
</feature>
<dbReference type="InterPro" id="IPR018170">
    <property type="entry name" value="Aldo/ket_reductase_CS"/>
</dbReference>
<organism evidence="7 8">
    <name type="scientific">Parasitella parasitica</name>
    <dbReference type="NCBI Taxonomy" id="35722"/>
    <lineage>
        <taxon>Eukaryota</taxon>
        <taxon>Fungi</taxon>
        <taxon>Fungi incertae sedis</taxon>
        <taxon>Mucoromycota</taxon>
        <taxon>Mucoromycotina</taxon>
        <taxon>Mucoromycetes</taxon>
        <taxon>Mucorales</taxon>
        <taxon>Mucorineae</taxon>
        <taxon>Mucoraceae</taxon>
        <taxon>Parasitella</taxon>
    </lineage>
</organism>
<dbReference type="Pfam" id="PF00248">
    <property type="entry name" value="Aldo_ket_red"/>
    <property type="match status" value="1"/>
</dbReference>
<evidence type="ECO:0000256" key="2">
    <source>
        <dbReference type="ARBA" id="ARBA00023002"/>
    </source>
</evidence>
<name>A0A0B7NJ23_9FUNG</name>
<dbReference type="PRINTS" id="PR00069">
    <property type="entry name" value="ALDKETRDTASE"/>
</dbReference>
<dbReference type="PROSITE" id="PS00798">
    <property type="entry name" value="ALDOKETO_REDUCTASE_1"/>
    <property type="match status" value="1"/>
</dbReference>
<dbReference type="OrthoDB" id="416253at2759"/>
<dbReference type="Proteomes" id="UP000054107">
    <property type="component" value="Unassembled WGS sequence"/>
</dbReference>
<evidence type="ECO:0000313" key="7">
    <source>
        <dbReference type="EMBL" id="CEP17417.1"/>
    </source>
</evidence>
<dbReference type="GO" id="GO:0016491">
    <property type="term" value="F:oxidoreductase activity"/>
    <property type="evidence" value="ECO:0007669"/>
    <property type="project" value="UniProtKB-KW"/>
</dbReference>
<reference evidence="7 8" key="1">
    <citation type="submission" date="2014-09" db="EMBL/GenBank/DDBJ databases">
        <authorList>
            <person name="Ellenberger Sabrina"/>
        </authorList>
    </citation>
    <scope>NUCLEOTIDE SEQUENCE [LARGE SCALE GENOMIC DNA]</scope>
    <source>
        <strain evidence="7 8">CBS 412.66</strain>
    </source>
</reference>
<comment type="similarity">
    <text evidence="1">Belongs to the aldo/keto reductase family.</text>
</comment>
<dbReference type="STRING" id="35722.A0A0B7NJ23"/>
<evidence type="ECO:0000256" key="3">
    <source>
        <dbReference type="PIRSR" id="PIRSR000097-1"/>
    </source>
</evidence>
<gene>
    <name evidence="7" type="primary">PARPA_11713.1 scaffold 44482</name>
</gene>
<dbReference type="Gene3D" id="3.20.20.100">
    <property type="entry name" value="NADP-dependent oxidoreductase domain"/>
    <property type="match status" value="1"/>
</dbReference>
<dbReference type="InterPro" id="IPR020471">
    <property type="entry name" value="AKR"/>
</dbReference>
<feature type="active site" description="Proton donor" evidence="3">
    <location>
        <position position="51"/>
    </location>
</feature>
<keyword evidence="2" id="KW-0560">Oxidoreductase</keyword>
<protein>
    <recommendedName>
        <fullName evidence="6">NADP-dependent oxidoreductase domain-containing protein</fullName>
    </recommendedName>
</protein>